<comment type="caution">
    <text evidence="3">The sequence shown here is derived from an EMBL/GenBank/DDBJ whole genome shotgun (WGS) entry which is preliminary data.</text>
</comment>
<dbReference type="InterPro" id="IPR050425">
    <property type="entry name" value="NAD(P)_dehydrat-like"/>
</dbReference>
<dbReference type="GO" id="GO:0016616">
    <property type="term" value="F:oxidoreductase activity, acting on the CH-OH group of donors, NAD or NADP as acceptor"/>
    <property type="evidence" value="ECO:0007669"/>
    <property type="project" value="TreeGrafter"/>
</dbReference>
<dbReference type="Pfam" id="PF16363">
    <property type="entry name" value="GDP_Man_Dehyd"/>
    <property type="match status" value="1"/>
</dbReference>
<dbReference type="InterPro" id="IPR036291">
    <property type="entry name" value="NAD(P)-bd_dom_sf"/>
</dbReference>
<dbReference type="AlphaFoldDB" id="A0AAP0PKP7"/>
<organism evidence="3 4">
    <name type="scientific">Stephania cephalantha</name>
    <dbReference type="NCBI Taxonomy" id="152367"/>
    <lineage>
        <taxon>Eukaryota</taxon>
        <taxon>Viridiplantae</taxon>
        <taxon>Streptophyta</taxon>
        <taxon>Embryophyta</taxon>
        <taxon>Tracheophyta</taxon>
        <taxon>Spermatophyta</taxon>
        <taxon>Magnoliopsida</taxon>
        <taxon>Ranunculales</taxon>
        <taxon>Menispermaceae</taxon>
        <taxon>Menispermoideae</taxon>
        <taxon>Cissampelideae</taxon>
        <taxon>Stephania</taxon>
    </lineage>
</organism>
<sequence length="68" mass="7404">MEGEKGPVCVTGGAGFFASWLIMRLLQRGYSVHATFRSDPKCKEDVSHLVSLPEASGKLKFFEANLGT</sequence>
<reference evidence="3 4" key="1">
    <citation type="submission" date="2024-01" db="EMBL/GenBank/DDBJ databases">
        <title>Genome assemblies of Stephania.</title>
        <authorList>
            <person name="Yang L."/>
        </authorList>
    </citation>
    <scope>NUCLEOTIDE SEQUENCE [LARGE SCALE GENOMIC DNA]</scope>
    <source>
        <strain evidence="3">JXDWG</strain>
        <tissue evidence="3">Leaf</tissue>
    </source>
</reference>
<name>A0AAP0PKP7_9MAGN</name>
<dbReference type="InterPro" id="IPR016040">
    <property type="entry name" value="NAD(P)-bd_dom"/>
</dbReference>
<accession>A0AAP0PKP7</accession>
<keyword evidence="4" id="KW-1185">Reference proteome</keyword>
<proteinExistence type="predicted"/>
<keyword evidence="1" id="KW-0560">Oxidoreductase</keyword>
<dbReference type="PANTHER" id="PTHR10366:SF563">
    <property type="entry name" value="CINNAMOYL-COA REDUCTASE 16"/>
    <property type="match status" value="1"/>
</dbReference>
<gene>
    <name evidence="3" type="ORF">Scep_006304</name>
</gene>
<dbReference type="Gene3D" id="3.40.50.720">
    <property type="entry name" value="NAD(P)-binding Rossmann-like Domain"/>
    <property type="match status" value="1"/>
</dbReference>
<dbReference type="SUPFAM" id="SSF51735">
    <property type="entry name" value="NAD(P)-binding Rossmann-fold domains"/>
    <property type="match status" value="1"/>
</dbReference>
<dbReference type="Proteomes" id="UP001419268">
    <property type="component" value="Unassembled WGS sequence"/>
</dbReference>
<evidence type="ECO:0000313" key="4">
    <source>
        <dbReference type="Proteomes" id="UP001419268"/>
    </source>
</evidence>
<dbReference type="EMBL" id="JBBNAG010000003">
    <property type="protein sequence ID" value="KAK9147547.1"/>
    <property type="molecule type" value="Genomic_DNA"/>
</dbReference>
<evidence type="ECO:0000259" key="2">
    <source>
        <dbReference type="Pfam" id="PF16363"/>
    </source>
</evidence>
<evidence type="ECO:0000256" key="1">
    <source>
        <dbReference type="ARBA" id="ARBA00023002"/>
    </source>
</evidence>
<evidence type="ECO:0000313" key="3">
    <source>
        <dbReference type="EMBL" id="KAK9147547.1"/>
    </source>
</evidence>
<dbReference type="PANTHER" id="PTHR10366">
    <property type="entry name" value="NAD DEPENDENT EPIMERASE/DEHYDRATASE"/>
    <property type="match status" value="1"/>
</dbReference>
<feature type="domain" description="NAD(P)-binding" evidence="2">
    <location>
        <begin position="10"/>
        <end position="66"/>
    </location>
</feature>
<protein>
    <recommendedName>
        <fullName evidence="2">NAD(P)-binding domain-containing protein</fullName>
    </recommendedName>
</protein>